<dbReference type="PANTHER" id="PTHR36838:SF1">
    <property type="entry name" value="SLR1864 PROTEIN"/>
    <property type="match status" value="1"/>
</dbReference>
<evidence type="ECO:0000256" key="3">
    <source>
        <dbReference type="ARBA" id="ARBA00022448"/>
    </source>
</evidence>
<dbReference type="AlphaFoldDB" id="A0A930DWC0"/>
<keyword evidence="7 8" id="KW-0472">Membrane</keyword>
<feature type="transmembrane region" description="Helical" evidence="8">
    <location>
        <begin position="6"/>
        <end position="23"/>
    </location>
</feature>
<gene>
    <name evidence="9" type="ORF">HXM91_01080</name>
</gene>
<dbReference type="InterPro" id="IPR038770">
    <property type="entry name" value="Na+/solute_symporter_sf"/>
</dbReference>
<dbReference type="GO" id="GO:0005886">
    <property type="term" value="C:plasma membrane"/>
    <property type="evidence" value="ECO:0007669"/>
    <property type="project" value="UniProtKB-SubCell"/>
</dbReference>
<keyword evidence="5 8" id="KW-0812">Transmembrane</keyword>
<dbReference type="PANTHER" id="PTHR36838">
    <property type="entry name" value="AUXIN EFFLUX CARRIER FAMILY PROTEIN"/>
    <property type="match status" value="1"/>
</dbReference>
<protein>
    <submittedName>
        <fullName evidence="9">AEC family transporter</fullName>
    </submittedName>
</protein>
<evidence type="ECO:0000256" key="5">
    <source>
        <dbReference type="ARBA" id="ARBA00022692"/>
    </source>
</evidence>
<feature type="transmembrane region" description="Helical" evidence="8">
    <location>
        <begin position="98"/>
        <end position="117"/>
    </location>
</feature>
<name>A0A930DWC0_9FIRM</name>
<feature type="transmembrane region" description="Helical" evidence="8">
    <location>
        <begin position="181"/>
        <end position="198"/>
    </location>
</feature>
<feature type="transmembrane region" description="Helical" evidence="8">
    <location>
        <begin position="309"/>
        <end position="329"/>
    </location>
</feature>
<comment type="subcellular location">
    <subcellularLocation>
        <location evidence="1">Cell membrane</location>
        <topology evidence="1">Multi-pass membrane protein</topology>
    </subcellularLocation>
</comment>
<feature type="transmembrane region" description="Helical" evidence="8">
    <location>
        <begin position="123"/>
        <end position="144"/>
    </location>
</feature>
<evidence type="ECO:0000256" key="2">
    <source>
        <dbReference type="ARBA" id="ARBA00010145"/>
    </source>
</evidence>
<evidence type="ECO:0000313" key="10">
    <source>
        <dbReference type="Proteomes" id="UP000780721"/>
    </source>
</evidence>
<dbReference type="Pfam" id="PF03547">
    <property type="entry name" value="Mem_trans"/>
    <property type="match status" value="1"/>
</dbReference>
<reference evidence="9" key="1">
    <citation type="submission" date="2020-04" db="EMBL/GenBank/DDBJ databases">
        <title>Deep metagenomics examines the oral microbiome during advanced dental caries in children, revealing novel taxa and co-occurrences with host molecules.</title>
        <authorList>
            <person name="Baker J.L."/>
            <person name="Morton J.T."/>
            <person name="Dinis M."/>
            <person name="Alvarez R."/>
            <person name="Tran N.C."/>
            <person name="Knight R."/>
            <person name="Edlund A."/>
        </authorList>
    </citation>
    <scope>NUCLEOTIDE SEQUENCE</scope>
    <source>
        <strain evidence="9">JCVI_48_bin.5</strain>
    </source>
</reference>
<sequence>MGLALIEKIIALFLMLFAGFALVKKDILKKEDSQTLSKLCLYLISPCVLFHAFTVEVTPERQKAFFLCGVLALGIQGFFTLFIFCLDKILPMTVVEKTAVIYSNCGNIIIPIVAYALGEDYLIYITAYIGVYNILLWTHGISLFKKQQKKMGREGSCLEENFRDSEEASLFKKLSGFLKNPNILAIIFGFLCFSFRIDLPRPLGQAIKDIGGMIGPVSMMVTGMVLAKMPMENFFKNKRLFFVTFLRMVFFPLCLLFFFKLGNIAGRLPMGKEIFLVTYLSAIAPSGTSVNQFAIIYQQDAEYASCINIFTTLVAILTMPLFVYLYSWLI</sequence>
<feature type="transmembrane region" description="Helical" evidence="8">
    <location>
        <begin position="35"/>
        <end position="52"/>
    </location>
</feature>
<organism evidence="9 10">
    <name type="scientific">Oribacterium sinus</name>
    <dbReference type="NCBI Taxonomy" id="237576"/>
    <lineage>
        <taxon>Bacteria</taxon>
        <taxon>Bacillati</taxon>
        <taxon>Bacillota</taxon>
        <taxon>Clostridia</taxon>
        <taxon>Lachnospirales</taxon>
        <taxon>Lachnospiraceae</taxon>
        <taxon>Oribacterium</taxon>
    </lineage>
</organism>
<evidence type="ECO:0000256" key="1">
    <source>
        <dbReference type="ARBA" id="ARBA00004651"/>
    </source>
</evidence>
<comment type="similarity">
    <text evidence="2">Belongs to the auxin efflux carrier (TC 2.A.69) family.</text>
</comment>
<proteinExistence type="inferred from homology"/>
<feature type="transmembrane region" description="Helical" evidence="8">
    <location>
        <begin position="64"/>
        <end position="86"/>
    </location>
</feature>
<evidence type="ECO:0000256" key="4">
    <source>
        <dbReference type="ARBA" id="ARBA00022475"/>
    </source>
</evidence>
<feature type="transmembrane region" description="Helical" evidence="8">
    <location>
        <begin position="274"/>
        <end position="297"/>
    </location>
</feature>
<feature type="transmembrane region" description="Helical" evidence="8">
    <location>
        <begin position="239"/>
        <end position="259"/>
    </location>
</feature>
<dbReference type="InterPro" id="IPR004776">
    <property type="entry name" value="Mem_transp_PIN-like"/>
</dbReference>
<keyword evidence="3" id="KW-0813">Transport</keyword>
<dbReference type="EMBL" id="JABZRB010000014">
    <property type="protein sequence ID" value="MBF1304467.1"/>
    <property type="molecule type" value="Genomic_DNA"/>
</dbReference>
<keyword evidence="6 8" id="KW-1133">Transmembrane helix</keyword>
<evidence type="ECO:0000256" key="6">
    <source>
        <dbReference type="ARBA" id="ARBA00022989"/>
    </source>
</evidence>
<dbReference type="Gene3D" id="1.20.1530.20">
    <property type="match status" value="1"/>
</dbReference>
<feature type="transmembrane region" description="Helical" evidence="8">
    <location>
        <begin position="210"/>
        <end position="227"/>
    </location>
</feature>
<evidence type="ECO:0000256" key="7">
    <source>
        <dbReference type="ARBA" id="ARBA00023136"/>
    </source>
</evidence>
<dbReference type="Proteomes" id="UP000780721">
    <property type="component" value="Unassembled WGS sequence"/>
</dbReference>
<comment type="caution">
    <text evidence="9">The sequence shown here is derived from an EMBL/GenBank/DDBJ whole genome shotgun (WGS) entry which is preliminary data.</text>
</comment>
<evidence type="ECO:0000313" key="9">
    <source>
        <dbReference type="EMBL" id="MBF1304467.1"/>
    </source>
</evidence>
<accession>A0A930DWC0</accession>
<keyword evidence="4" id="KW-1003">Cell membrane</keyword>
<dbReference type="GO" id="GO:0055085">
    <property type="term" value="P:transmembrane transport"/>
    <property type="evidence" value="ECO:0007669"/>
    <property type="project" value="InterPro"/>
</dbReference>
<evidence type="ECO:0000256" key="8">
    <source>
        <dbReference type="SAM" id="Phobius"/>
    </source>
</evidence>